<dbReference type="Proteomes" id="UP000255082">
    <property type="component" value="Unassembled WGS sequence"/>
</dbReference>
<evidence type="ECO:0000313" key="9">
    <source>
        <dbReference type="EMBL" id="SUA47472.1"/>
    </source>
</evidence>
<evidence type="ECO:0000256" key="7">
    <source>
        <dbReference type="SAM" id="Phobius"/>
    </source>
</evidence>
<keyword evidence="4 6" id="KW-0862">Zinc</keyword>
<feature type="transmembrane region" description="Helical" evidence="7">
    <location>
        <begin position="62"/>
        <end position="83"/>
    </location>
</feature>
<evidence type="ECO:0000256" key="4">
    <source>
        <dbReference type="ARBA" id="ARBA00022833"/>
    </source>
</evidence>
<evidence type="ECO:0000256" key="3">
    <source>
        <dbReference type="ARBA" id="ARBA00022801"/>
    </source>
</evidence>
<dbReference type="InterPro" id="IPR001915">
    <property type="entry name" value="Peptidase_M48"/>
</dbReference>
<keyword evidence="7" id="KW-1133">Transmembrane helix</keyword>
<evidence type="ECO:0000256" key="1">
    <source>
        <dbReference type="ARBA" id="ARBA00022670"/>
    </source>
</evidence>
<sequence length="283" mass="29930">MLRRADPRLVLMAWASLLSASATLLMAPLFMSLAPRHGGPAALMSWAHRCLPGAHDAVPARLVAAIGIVGVAVSVTAAIRFALRWRALSRQRSIALDKHRNLSRILHGTVDLPVLWLPSPAAFAYSLAGRPAMIVAGRGLTARLDPAAVGAVLAHEHAHVRGRHHLLVTVAEAVAYAVPWLPVARCSPELVRALVELDADGHAAEMFGTAAVHRALTRLRDVPAPTSALAIAEDCVELRLARLAEEGARNRINPRRAAAAALAAPALPVLLLVATFVVTSCGK</sequence>
<evidence type="ECO:0000313" key="10">
    <source>
        <dbReference type="Proteomes" id="UP000255082"/>
    </source>
</evidence>
<proteinExistence type="inferred from homology"/>
<keyword evidence="2" id="KW-0479">Metal-binding</keyword>
<organism evidence="9 10">
    <name type="scientific">Nocardia africana</name>
    <dbReference type="NCBI Taxonomy" id="134964"/>
    <lineage>
        <taxon>Bacteria</taxon>
        <taxon>Bacillati</taxon>
        <taxon>Actinomycetota</taxon>
        <taxon>Actinomycetes</taxon>
        <taxon>Mycobacteriales</taxon>
        <taxon>Nocardiaceae</taxon>
        <taxon>Nocardia</taxon>
    </lineage>
</organism>
<evidence type="ECO:0000256" key="2">
    <source>
        <dbReference type="ARBA" id="ARBA00022723"/>
    </source>
</evidence>
<comment type="similarity">
    <text evidence="6">Belongs to the peptidase M48 family.</text>
</comment>
<keyword evidence="7" id="KW-0812">Transmembrane</keyword>
<dbReference type="CDD" id="cd07326">
    <property type="entry name" value="M56_BlaR1_MecR1_like"/>
    <property type="match status" value="1"/>
</dbReference>
<keyword evidence="7" id="KW-0472">Membrane</keyword>
<keyword evidence="3 6" id="KW-0378">Hydrolase</keyword>
<dbReference type="GO" id="GO:0004222">
    <property type="term" value="F:metalloendopeptidase activity"/>
    <property type="evidence" value="ECO:0007669"/>
    <property type="project" value="InterPro"/>
</dbReference>
<keyword evidence="1 6" id="KW-0645">Protease</keyword>
<keyword evidence="5 6" id="KW-0482">Metalloprotease</keyword>
<accession>A0A378X2U4</accession>
<keyword evidence="9" id="KW-0346">Stress response</keyword>
<dbReference type="GO" id="GO:0006508">
    <property type="term" value="P:proteolysis"/>
    <property type="evidence" value="ECO:0007669"/>
    <property type="project" value="UniProtKB-KW"/>
</dbReference>
<dbReference type="Gene3D" id="3.30.2010.10">
    <property type="entry name" value="Metalloproteases ('zincins'), catalytic domain"/>
    <property type="match status" value="1"/>
</dbReference>
<evidence type="ECO:0000256" key="6">
    <source>
        <dbReference type="RuleBase" id="RU003983"/>
    </source>
</evidence>
<dbReference type="Pfam" id="PF01435">
    <property type="entry name" value="Peptidase_M48"/>
    <property type="match status" value="1"/>
</dbReference>
<feature type="domain" description="Peptidase M48" evidence="8">
    <location>
        <begin position="118"/>
        <end position="171"/>
    </location>
</feature>
<evidence type="ECO:0000256" key="5">
    <source>
        <dbReference type="ARBA" id="ARBA00023049"/>
    </source>
</evidence>
<evidence type="ECO:0000259" key="8">
    <source>
        <dbReference type="Pfam" id="PF01435"/>
    </source>
</evidence>
<protein>
    <submittedName>
        <fullName evidence="9">Heat shock protein HtpX</fullName>
    </submittedName>
</protein>
<reference evidence="9 10" key="1">
    <citation type="submission" date="2018-06" db="EMBL/GenBank/DDBJ databases">
        <authorList>
            <consortium name="Pathogen Informatics"/>
            <person name="Doyle S."/>
        </authorList>
    </citation>
    <scope>NUCLEOTIDE SEQUENCE [LARGE SCALE GENOMIC DNA]</scope>
    <source>
        <strain evidence="9 10">NCTC13184</strain>
    </source>
</reference>
<comment type="cofactor">
    <cofactor evidence="6">
        <name>Zn(2+)</name>
        <dbReference type="ChEBI" id="CHEBI:29105"/>
    </cofactor>
    <text evidence="6">Binds 1 zinc ion per subunit.</text>
</comment>
<name>A0A378X2U4_9NOCA</name>
<dbReference type="EMBL" id="UGRU01000001">
    <property type="protein sequence ID" value="SUA47472.1"/>
    <property type="molecule type" value="Genomic_DNA"/>
</dbReference>
<feature type="transmembrane region" description="Helical" evidence="7">
    <location>
        <begin position="257"/>
        <end position="278"/>
    </location>
</feature>
<dbReference type="AlphaFoldDB" id="A0A378X2U4"/>
<gene>
    <name evidence="9" type="ORF">NCTC13184_06013</name>
</gene>
<dbReference type="GO" id="GO:0046872">
    <property type="term" value="F:metal ion binding"/>
    <property type="evidence" value="ECO:0007669"/>
    <property type="project" value="UniProtKB-KW"/>
</dbReference>